<comment type="caution">
    <text evidence="2">The sequence shown here is derived from an EMBL/GenBank/DDBJ whole genome shotgun (WGS) entry which is preliminary data.</text>
</comment>
<dbReference type="OrthoDB" id="6228029at2"/>
<organism evidence="2 3">
    <name type="scientific">Colwellia psychrerythraea</name>
    <name type="common">Vibrio psychroerythus</name>
    <dbReference type="NCBI Taxonomy" id="28229"/>
    <lineage>
        <taxon>Bacteria</taxon>
        <taxon>Pseudomonadati</taxon>
        <taxon>Pseudomonadota</taxon>
        <taxon>Gammaproteobacteria</taxon>
        <taxon>Alteromonadales</taxon>
        <taxon>Colwelliaceae</taxon>
        <taxon>Colwellia</taxon>
    </lineage>
</organism>
<keyword evidence="1" id="KW-0812">Transmembrane</keyword>
<protein>
    <submittedName>
        <fullName evidence="2">Uncharacterized protein</fullName>
    </submittedName>
</protein>
<reference evidence="2 3" key="1">
    <citation type="submission" date="2014-08" db="EMBL/GenBank/DDBJ databases">
        <title>Genomic and Phenotypic Diversity of Colwellia psychrerythraea strains from Disparate Marine Basins.</title>
        <authorList>
            <person name="Techtmann S.M."/>
            <person name="Stelling S.C."/>
            <person name="Utturkar S.M."/>
            <person name="Alshibli N."/>
            <person name="Harris A."/>
            <person name="Brown S.D."/>
            <person name="Hazen T.C."/>
        </authorList>
    </citation>
    <scope>NUCLEOTIDE SEQUENCE [LARGE SCALE GENOMIC DNA]</scope>
    <source>
        <strain evidence="2 3">GAB14E</strain>
    </source>
</reference>
<dbReference type="Proteomes" id="UP000029868">
    <property type="component" value="Unassembled WGS sequence"/>
</dbReference>
<feature type="transmembrane region" description="Helical" evidence="1">
    <location>
        <begin position="66"/>
        <end position="90"/>
    </location>
</feature>
<evidence type="ECO:0000313" key="3">
    <source>
        <dbReference type="Proteomes" id="UP000029868"/>
    </source>
</evidence>
<dbReference type="PATRIC" id="fig|28229.3.peg.4570"/>
<evidence type="ECO:0000313" key="2">
    <source>
        <dbReference type="EMBL" id="KGJ87432.1"/>
    </source>
</evidence>
<proteinExistence type="predicted"/>
<dbReference type="EMBL" id="JQEC01000072">
    <property type="protein sequence ID" value="KGJ87432.1"/>
    <property type="molecule type" value="Genomic_DNA"/>
</dbReference>
<gene>
    <name evidence="2" type="ORF">GAB14E_4587</name>
</gene>
<sequence>MQSIVAFLMLFYFVAFVYDKIIDNEIKGNQALAAKLTEFKYFHSFQSRPKALSAVLSFQFIGVSTMLTIVGSLFSLMMYFGLIFGLYLLAQ</sequence>
<keyword evidence="1" id="KW-1133">Transmembrane helix</keyword>
<dbReference type="AlphaFoldDB" id="A0A099KBI8"/>
<accession>A0A099KBI8</accession>
<dbReference type="RefSeq" id="WP_033084488.1">
    <property type="nucleotide sequence ID" value="NZ_JQEC01000072.1"/>
</dbReference>
<name>A0A099KBI8_COLPS</name>
<evidence type="ECO:0000256" key="1">
    <source>
        <dbReference type="SAM" id="Phobius"/>
    </source>
</evidence>
<keyword evidence="1" id="KW-0472">Membrane</keyword>